<name>A0ABU9BKM6_9BURK</name>
<gene>
    <name evidence="2" type="ORF">AACH06_06740</name>
</gene>
<feature type="signal peptide" evidence="1">
    <location>
        <begin position="1"/>
        <end position="18"/>
    </location>
</feature>
<sequence>MSAKAVLSGVWATSVALAVLAPAAAEDRLQIGIYKEETPLGNERLEPRVVATKWSRGDLQVLIDQAAPCGDTTVPADPVWDINGQLITMRYRWHPMPEEGAPPPELCMKHLQAWVFRVPEKMYQVVVSKQVPRFAR</sequence>
<accession>A0ABU9BKM6</accession>
<keyword evidence="1" id="KW-0732">Signal</keyword>
<comment type="caution">
    <text evidence="2">The sequence shown here is derived from an EMBL/GenBank/DDBJ whole genome shotgun (WGS) entry which is preliminary data.</text>
</comment>
<evidence type="ECO:0000313" key="2">
    <source>
        <dbReference type="EMBL" id="MEK8030519.1"/>
    </source>
</evidence>
<feature type="chain" id="PRO_5047024712" evidence="1">
    <location>
        <begin position="19"/>
        <end position="136"/>
    </location>
</feature>
<evidence type="ECO:0000256" key="1">
    <source>
        <dbReference type="SAM" id="SignalP"/>
    </source>
</evidence>
<dbReference type="RefSeq" id="WP_341424884.1">
    <property type="nucleotide sequence ID" value="NZ_JBBUTG010000003.1"/>
</dbReference>
<protein>
    <submittedName>
        <fullName evidence="2">Uncharacterized protein</fullName>
    </submittedName>
</protein>
<evidence type="ECO:0000313" key="3">
    <source>
        <dbReference type="Proteomes" id="UP001371218"/>
    </source>
</evidence>
<proteinExistence type="predicted"/>
<keyword evidence="3" id="KW-1185">Reference proteome</keyword>
<organism evidence="2 3">
    <name type="scientific">Ideonella lacteola</name>
    <dbReference type="NCBI Taxonomy" id="2984193"/>
    <lineage>
        <taxon>Bacteria</taxon>
        <taxon>Pseudomonadati</taxon>
        <taxon>Pseudomonadota</taxon>
        <taxon>Betaproteobacteria</taxon>
        <taxon>Burkholderiales</taxon>
        <taxon>Sphaerotilaceae</taxon>
        <taxon>Ideonella</taxon>
    </lineage>
</organism>
<dbReference type="EMBL" id="JBBUTG010000003">
    <property type="protein sequence ID" value="MEK8030519.1"/>
    <property type="molecule type" value="Genomic_DNA"/>
</dbReference>
<reference evidence="2 3" key="1">
    <citation type="submission" date="2024-04" db="EMBL/GenBank/DDBJ databases">
        <title>Novel species of the genus Ideonella isolated from streams.</title>
        <authorList>
            <person name="Lu H."/>
        </authorList>
    </citation>
    <scope>NUCLEOTIDE SEQUENCE [LARGE SCALE GENOMIC DNA]</scope>
    <source>
        <strain evidence="2 3">DXS29W</strain>
    </source>
</reference>
<dbReference type="Proteomes" id="UP001371218">
    <property type="component" value="Unassembled WGS sequence"/>
</dbReference>